<dbReference type="Proteomes" id="UP000663891">
    <property type="component" value="Unassembled WGS sequence"/>
</dbReference>
<dbReference type="InterPro" id="IPR036396">
    <property type="entry name" value="Cyt_P450_sf"/>
</dbReference>
<dbReference type="InterPro" id="IPR002403">
    <property type="entry name" value="Cyt_P450_E_grp-IV"/>
</dbReference>
<evidence type="ECO:0000256" key="5">
    <source>
        <dbReference type="ARBA" id="ARBA00023004"/>
    </source>
</evidence>
<comment type="similarity">
    <text evidence="1 8">Belongs to the cytochrome P450 family.</text>
</comment>
<evidence type="ECO:0000256" key="6">
    <source>
        <dbReference type="ARBA" id="ARBA00043906"/>
    </source>
</evidence>
<dbReference type="SUPFAM" id="SSF48264">
    <property type="entry name" value="Cytochrome P450"/>
    <property type="match status" value="1"/>
</dbReference>
<protein>
    <recommendedName>
        <fullName evidence="13">Cytochrome P450</fullName>
    </recommendedName>
</protein>
<dbReference type="GO" id="GO:0005506">
    <property type="term" value="F:iron ion binding"/>
    <property type="evidence" value="ECO:0007669"/>
    <property type="project" value="InterPro"/>
</dbReference>
<reference evidence="11" key="1">
    <citation type="submission" date="2021-02" db="EMBL/GenBank/DDBJ databases">
        <authorList>
            <person name="Nowell W R."/>
        </authorList>
    </citation>
    <scope>NUCLEOTIDE SEQUENCE</scope>
</reference>
<dbReference type="PANTHER" id="PTHR24302">
    <property type="entry name" value="CYTOCHROME P450 FAMILY 3"/>
    <property type="match status" value="1"/>
</dbReference>
<evidence type="ECO:0000256" key="9">
    <source>
        <dbReference type="SAM" id="Phobius"/>
    </source>
</evidence>
<dbReference type="PRINTS" id="PR00465">
    <property type="entry name" value="EP450IV"/>
</dbReference>
<dbReference type="Proteomes" id="UP000663881">
    <property type="component" value="Unassembled WGS sequence"/>
</dbReference>
<keyword evidence="9" id="KW-0472">Membrane</keyword>
<accession>A0A818NXD2</accession>
<dbReference type="PROSITE" id="PS00086">
    <property type="entry name" value="CYTOCHROME_P450"/>
    <property type="match status" value="1"/>
</dbReference>
<evidence type="ECO:0000313" key="11">
    <source>
        <dbReference type="EMBL" id="CAF3614484.1"/>
    </source>
</evidence>
<evidence type="ECO:0000256" key="8">
    <source>
        <dbReference type="RuleBase" id="RU000461"/>
    </source>
</evidence>
<dbReference type="AlphaFoldDB" id="A0A818NXD2"/>
<evidence type="ECO:0000313" key="10">
    <source>
        <dbReference type="EMBL" id="CAF1397589.1"/>
    </source>
</evidence>
<evidence type="ECO:0000256" key="4">
    <source>
        <dbReference type="ARBA" id="ARBA00023002"/>
    </source>
</evidence>
<dbReference type="GO" id="GO:0008395">
    <property type="term" value="F:steroid hydroxylase activity"/>
    <property type="evidence" value="ECO:0007669"/>
    <property type="project" value="TreeGrafter"/>
</dbReference>
<keyword evidence="4 8" id="KW-0560">Oxidoreductase</keyword>
<dbReference type="PRINTS" id="PR00385">
    <property type="entry name" value="P450"/>
</dbReference>
<dbReference type="GO" id="GO:0020037">
    <property type="term" value="F:heme binding"/>
    <property type="evidence" value="ECO:0007669"/>
    <property type="project" value="InterPro"/>
</dbReference>
<dbReference type="GO" id="GO:0016705">
    <property type="term" value="F:oxidoreductase activity, acting on paired donors, with incorporation or reduction of molecular oxygen"/>
    <property type="evidence" value="ECO:0007669"/>
    <property type="project" value="InterPro"/>
</dbReference>
<evidence type="ECO:0000256" key="3">
    <source>
        <dbReference type="ARBA" id="ARBA00022723"/>
    </source>
</evidence>
<evidence type="ECO:0008006" key="13">
    <source>
        <dbReference type="Google" id="ProtNLM"/>
    </source>
</evidence>
<keyword evidence="5 7" id="KW-0408">Iron</keyword>
<gene>
    <name evidence="11" type="ORF">OKA104_LOCUS7294</name>
    <name evidence="10" type="ORF">VCS650_LOCUS36306</name>
</gene>
<comment type="cofactor">
    <cofactor evidence="7">
        <name>heme</name>
        <dbReference type="ChEBI" id="CHEBI:30413"/>
    </cofactor>
</comment>
<evidence type="ECO:0000313" key="12">
    <source>
        <dbReference type="Proteomes" id="UP000663881"/>
    </source>
</evidence>
<dbReference type="PANTHER" id="PTHR24302:SF15">
    <property type="entry name" value="FATTY-ACID PEROXYGENASE"/>
    <property type="match status" value="1"/>
</dbReference>
<dbReference type="InterPro" id="IPR017972">
    <property type="entry name" value="Cyt_P450_CS"/>
</dbReference>
<evidence type="ECO:0000256" key="7">
    <source>
        <dbReference type="PIRSR" id="PIRSR602403-1"/>
    </source>
</evidence>
<dbReference type="EMBL" id="CAJNON010000879">
    <property type="protein sequence ID" value="CAF1397589.1"/>
    <property type="molecule type" value="Genomic_DNA"/>
</dbReference>
<evidence type="ECO:0000256" key="2">
    <source>
        <dbReference type="ARBA" id="ARBA00022617"/>
    </source>
</evidence>
<feature type="binding site" description="axial binding residue" evidence="7">
    <location>
        <position position="392"/>
    </location>
    <ligand>
        <name>heme</name>
        <dbReference type="ChEBI" id="CHEBI:30413"/>
    </ligand>
    <ligandPart>
        <name>Fe</name>
        <dbReference type="ChEBI" id="CHEBI:18248"/>
    </ligandPart>
</feature>
<name>A0A818NXD2_9BILA</name>
<dbReference type="InterPro" id="IPR050705">
    <property type="entry name" value="Cytochrome_P450_3A"/>
</dbReference>
<evidence type="ECO:0000256" key="1">
    <source>
        <dbReference type="ARBA" id="ARBA00010617"/>
    </source>
</evidence>
<comment type="function">
    <text evidence="6">Cytochromes P450 are a group of heme-thiolate monooxygenases. They oxidize a variety of structurally unrelated compounds, including steroids, fatty acids, and xenobiotics.</text>
</comment>
<keyword evidence="3 7" id="KW-0479">Metal-binding</keyword>
<keyword evidence="8" id="KW-0503">Monooxygenase</keyword>
<dbReference type="Gene3D" id="1.10.630.10">
    <property type="entry name" value="Cytochrome P450"/>
    <property type="match status" value="2"/>
</dbReference>
<keyword evidence="2 7" id="KW-0349">Heme</keyword>
<keyword evidence="9" id="KW-1133">Transmembrane helix</keyword>
<feature type="transmembrane region" description="Helical" evidence="9">
    <location>
        <begin position="6"/>
        <end position="23"/>
    </location>
</feature>
<dbReference type="InterPro" id="IPR001128">
    <property type="entry name" value="Cyt_P450"/>
</dbReference>
<sequence length="447" mass="52516">MLLLSIILLFICIGLTTYFLFLLRQRYQYFSQRGIPTPPFRFFFGHLQTLWNSASFHRQLESWTKQYGKIYGIYQGTVPTFVVSDPDFLQEVFIKQFPVFQRRYEAFVRNPNNVFTSYGAKWRRHRHVINPTFSAAKLKMMSPLINGCVNNVMEKLTDHATNNSQFNIYVYYKRMTMDVICTWLLNRLHPIVEQRQQMPTSRIDVLQLMLQVITEEKINDEVSDSSKANYRLTREEIVSNILVFMAAGYETTSTALACATYELARHPEVLEKLQSEIDQLPLGRDERSDEETKTYPDYDIVAQMPYMDTFVSEILRMYPIANAAVQRCASDDTIVQGIKIEKGTVVYADVYSVHYDRELWGPEDPYVFFPERHEIKRHRMAYLAFGAGPRHCIGMRFALIEMKILLVRMLREYSILPDDHLESKFNIRERTVIAPEEFWVKLVKRTA</sequence>
<organism evidence="11 12">
    <name type="scientific">Adineta steineri</name>
    <dbReference type="NCBI Taxonomy" id="433720"/>
    <lineage>
        <taxon>Eukaryota</taxon>
        <taxon>Metazoa</taxon>
        <taxon>Spiralia</taxon>
        <taxon>Gnathifera</taxon>
        <taxon>Rotifera</taxon>
        <taxon>Eurotatoria</taxon>
        <taxon>Bdelloidea</taxon>
        <taxon>Adinetida</taxon>
        <taxon>Adinetidae</taxon>
        <taxon>Adineta</taxon>
    </lineage>
</organism>
<proteinExistence type="inferred from homology"/>
<dbReference type="OrthoDB" id="2789670at2759"/>
<comment type="caution">
    <text evidence="11">The sequence shown here is derived from an EMBL/GenBank/DDBJ whole genome shotgun (WGS) entry which is preliminary data.</text>
</comment>
<dbReference type="EMBL" id="CAJOAY010000279">
    <property type="protein sequence ID" value="CAF3614484.1"/>
    <property type="molecule type" value="Genomic_DNA"/>
</dbReference>
<dbReference type="Pfam" id="PF00067">
    <property type="entry name" value="p450"/>
    <property type="match status" value="2"/>
</dbReference>
<keyword evidence="9" id="KW-0812">Transmembrane</keyword>